<dbReference type="AlphaFoldDB" id="A0A9E2F0P7"/>
<dbReference type="EMBL" id="QLTW01000013">
    <property type="protein sequence ID" value="MBT9144599.1"/>
    <property type="molecule type" value="Genomic_DNA"/>
</dbReference>
<reference evidence="1 2" key="1">
    <citation type="journal article" date="2021" name="bioRxiv">
        <title>Unique metabolic strategies in Hadean analogues reveal hints for primordial physiology.</title>
        <authorList>
            <person name="Nobu M.K."/>
            <person name="Nakai R."/>
            <person name="Tamazawa S."/>
            <person name="Mori H."/>
            <person name="Toyoda A."/>
            <person name="Ijiri A."/>
            <person name="Suzuki S."/>
            <person name="Kurokawa K."/>
            <person name="Kamagata Y."/>
            <person name="Tamaki H."/>
        </authorList>
    </citation>
    <scope>NUCLEOTIDE SEQUENCE [LARGE SCALE GENOMIC DNA]</scope>
    <source>
        <strain evidence="1">BS525</strain>
    </source>
</reference>
<evidence type="ECO:0000313" key="1">
    <source>
        <dbReference type="EMBL" id="MBT9144599.1"/>
    </source>
</evidence>
<dbReference type="Proteomes" id="UP000811545">
    <property type="component" value="Unassembled WGS sequence"/>
</dbReference>
<sequence>MISPGLGFRTYLGFGEEAIWGTRVPASRYIELVAGGDGLSFDQPELFSGSIYGIGHRIDKDVAKGGRVVGGDIGFEMPYEGTEFLLKHALGAVTTTQIGTTPARTHVFTVADILPRGLSFEVNRDITAFFVEGGKINTMAFEIGLDGFLKTTANIAGEDFTRGVKTVETLPTLPPFNFAQGVLRFGVRGTEAVVNVSAAAINLNNNLAIDRRHIGSNLIAEPVRAGKVEVTYSFDAEFESTALFDDFVAATRRSLLLTFTGPPVIGAPASNYTLTLACNVGRLTKAVPLATDEGLILYTVAGRAYRDAVDRELRITMVNGVVSV</sequence>
<comment type="caution">
    <text evidence="1">The sequence shown here is derived from an EMBL/GenBank/DDBJ whole genome shotgun (WGS) entry which is preliminary data.</text>
</comment>
<protein>
    <submittedName>
        <fullName evidence="1">Uncharacterized protein</fullName>
    </submittedName>
</protein>
<gene>
    <name evidence="1" type="ORF">DDT42_00441</name>
</gene>
<dbReference type="Pfam" id="PF18906">
    <property type="entry name" value="Phage_tube_2"/>
    <property type="match status" value="1"/>
</dbReference>
<evidence type="ECO:0000313" key="2">
    <source>
        <dbReference type="Proteomes" id="UP000811545"/>
    </source>
</evidence>
<organism evidence="1 2">
    <name type="scientific">Psychracetigena formicireducens</name>
    <dbReference type="NCBI Taxonomy" id="2986056"/>
    <lineage>
        <taxon>Bacteria</taxon>
        <taxon>Bacillati</taxon>
        <taxon>Candidatus Lithacetigenota</taxon>
        <taxon>Candidatus Psychracetigena</taxon>
    </lineage>
</organism>
<name>A0A9E2F0P7_PSYF1</name>
<accession>A0A9E2F0P7</accession>
<proteinExistence type="predicted"/>
<dbReference type="InterPro" id="IPR044000">
    <property type="entry name" value="Phage_tube_2"/>
</dbReference>